<evidence type="ECO:0000313" key="2">
    <source>
        <dbReference type="EMBL" id="CAF1849884.1"/>
    </source>
</evidence>
<sequence>MDPIPAIQTSAAPTRSRPRDTEISIPRTEKQEVGNEMAAAHEPEPARRPERKQEPLTLP</sequence>
<feature type="region of interest" description="Disordered" evidence="1">
    <location>
        <begin position="1"/>
        <end position="59"/>
    </location>
</feature>
<gene>
    <name evidence="2" type="ORF">DARMORV10_C04P35420.1</name>
</gene>
<protein>
    <submittedName>
        <fullName evidence="2">(rape) hypothetical protein</fullName>
    </submittedName>
</protein>
<reference evidence="2" key="1">
    <citation type="submission" date="2021-01" db="EMBL/GenBank/DDBJ databases">
        <authorList>
            <consortium name="Genoscope - CEA"/>
            <person name="William W."/>
        </authorList>
    </citation>
    <scope>NUCLEOTIDE SEQUENCE</scope>
</reference>
<organism evidence="2">
    <name type="scientific">Brassica napus</name>
    <name type="common">Rape</name>
    <dbReference type="NCBI Taxonomy" id="3708"/>
    <lineage>
        <taxon>Eukaryota</taxon>
        <taxon>Viridiplantae</taxon>
        <taxon>Streptophyta</taxon>
        <taxon>Embryophyta</taxon>
        <taxon>Tracheophyta</taxon>
        <taxon>Spermatophyta</taxon>
        <taxon>Magnoliopsida</taxon>
        <taxon>eudicotyledons</taxon>
        <taxon>Gunneridae</taxon>
        <taxon>Pentapetalae</taxon>
        <taxon>rosids</taxon>
        <taxon>malvids</taxon>
        <taxon>Brassicales</taxon>
        <taxon>Brassicaceae</taxon>
        <taxon>Brassiceae</taxon>
        <taxon>Brassica</taxon>
    </lineage>
</organism>
<dbReference type="Proteomes" id="UP001295469">
    <property type="component" value="Chromosome C04"/>
</dbReference>
<evidence type="ECO:0000256" key="1">
    <source>
        <dbReference type="SAM" id="MobiDB-lite"/>
    </source>
</evidence>
<dbReference type="EMBL" id="HG994368">
    <property type="protein sequence ID" value="CAF1849884.1"/>
    <property type="molecule type" value="Genomic_DNA"/>
</dbReference>
<dbReference type="AlphaFoldDB" id="A0A816JP72"/>
<feature type="compositionally biased region" description="Basic and acidic residues" evidence="1">
    <location>
        <begin position="17"/>
        <end position="59"/>
    </location>
</feature>
<name>A0A816JP72_BRANA</name>
<proteinExistence type="predicted"/>
<accession>A0A816JP72</accession>